<feature type="transmembrane region" description="Helical" evidence="14">
    <location>
        <begin position="265"/>
        <end position="290"/>
    </location>
</feature>
<feature type="transmembrane region" description="Helical" evidence="14">
    <location>
        <begin position="415"/>
        <end position="434"/>
    </location>
</feature>
<feature type="transmembrane region" description="Helical" evidence="14">
    <location>
        <begin position="207"/>
        <end position="227"/>
    </location>
</feature>
<evidence type="ECO:0000256" key="14">
    <source>
        <dbReference type="SAM" id="Phobius"/>
    </source>
</evidence>
<evidence type="ECO:0000256" key="11">
    <source>
        <dbReference type="ARBA" id="ARBA00049340"/>
    </source>
</evidence>
<feature type="compositionally biased region" description="Low complexity" evidence="13">
    <location>
        <begin position="568"/>
        <end position="580"/>
    </location>
</feature>
<dbReference type="Gene3D" id="2.60.40.420">
    <property type="entry name" value="Cupredoxins - blue copper proteins"/>
    <property type="match status" value="3"/>
</dbReference>
<protein>
    <recommendedName>
        <fullName evidence="6">Copper-containing nitrite reductase</fullName>
        <ecNumber evidence="5">1.7.2.1</ecNumber>
    </recommendedName>
</protein>
<dbReference type="SUPFAM" id="SSF49503">
    <property type="entry name" value="Cupredoxins"/>
    <property type="match status" value="3"/>
</dbReference>
<feature type="binding site" description="type 1 copper site" evidence="12">
    <location>
        <position position="709"/>
    </location>
    <ligand>
        <name>Cu cation</name>
        <dbReference type="ChEBI" id="CHEBI:23378"/>
        <label>1</label>
    </ligand>
</feature>
<reference evidence="17 18" key="1">
    <citation type="submission" date="2019-06" db="EMBL/GenBank/DDBJ databases">
        <title>Sequencing the genomes of 1000 actinobacteria strains.</title>
        <authorList>
            <person name="Klenk H.-P."/>
        </authorList>
    </citation>
    <scope>NUCLEOTIDE SEQUENCE [LARGE SCALE GENOMIC DNA]</scope>
    <source>
        <strain evidence="17 18">DSM 26477</strain>
    </source>
</reference>
<dbReference type="GO" id="GO:0005507">
    <property type="term" value="F:copper ion binding"/>
    <property type="evidence" value="ECO:0007669"/>
    <property type="project" value="InterPro"/>
</dbReference>
<dbReference type="RefSeq" id="WP_141881572.1">
    <property type="nucleotide sequence ID" value="NZ_VFOM01000003.1"/>
</dbReference>
<evidence type="ECO:0000256" key="2">
    <source>
        <dbReference type="ARBA" id="ARBA00001973"/>
    </source>
</evidence>
<keyword evidence="9" id="KW-0560">Oxidoreductase</keyword>
<feature type="domain" description="Plastocyanin-like" evidence="15">
    <location>
        <begin position="614"/>
        <end position="723"/>
    </location>
</feature>
<feature type="transmembrane region" description="Helical" evidence="14">
    <location>
        <begin position="133"/>
        <end position="156"/>
    </location>
</feature>
<keyword evidence="14" id="KW-0812">Transmembrane</keyword>
<feature type="transmembrane region" description="Helical" evidence="14">
    <location>
        <begin position="33"/>
        <end position="54"/>
    </location>
</feature>
<evidence type="ECO:0000256" key="4">
    <source>
        <dbReference type="ARBA" id="ARBA00011233"/>
    </source>
</evidence>
<accession>A0A542YAI3</accession>
<keyword evidence="10 12" id="KW-0186">Copper</keyword>
<dbReference type="InterPro" id="IPR028096">
    <property type="entry name" value="EfeO_Cupredoxin"/>
</dbReference>
<comment type="cofactor">
    <cofactor evidence="1 12">
        <name>Cu(+)</name>
        <dbReference type="ChEBI" id="CHEBI:49552"/>
    </cofactor>
</comment>
<organism evidence="17 18">
    <name type="scientific">Homoserinimonas aerilata</name>
    <dbReference type="NCBI Taxonomy" id="1162970"/>
    <lineage>
        <taxon>Bacteria</taxon>
        <taxon>Bacillati</taxon>
        <taxon>Actinomycetota</taxon>
        <taxon>Actinomycetes</taxon>
        <taxon>Micrococcales</taxon>
        <taxon>Microbacteriaceae</taxon>
        <taxon>Homoserinimonas</taxon>
    </lineage>
</organism>
<comment type="cofactor">
    <cofactor evidence="2 12">
        <name>Cu(2+)</name>
        <dbReference type="ChEBI" id="CHEBI:29036"/>
    </cofactor>
</comment>
<dbReference type="PRINTS" id="PR00695">
    <property type="entry name" value="CUNO2RDTASE"/>
</dbReference>
<gene>
    <name evidence="17" type="ORF">FB562_2465</name>
</gene>
<keyword evidence="18" id="KW-1185">Reference proteome</keyword>
<dbReference type="InterPro" id="IPR001287">
    <property type="entry name" value="NO2-reductase_Cu"/>
</dbReference>
<feature type="transmembrane region" description="Helical" evidence="14">
    <location>
        <begin position="370"/>
        <end position="388"/>
    </location>
</feature>
<sequence length="871" mass="91517">MTRRGWYLAINSLVLLWVVATALAVLFHRFLPVPTWLMVHLTVLGAATTAILIWSQHFADTLLRRPARGGRVALAVRLGIHTLGAATVIGGMMTGVWPVTIAGGALVALAAVLHSVSLFVQGRGALPSRFGHLVRYYVAAGLVLVVGVAAGVLLAGPDASPWSREQLHLAHIALNVLGWVGLTVVGTVILLWPTILHARIQPQAERAASFALAPLLFGLALIVVACLSGYVPLVAMGVLVYLAGLSLVLIEAVKQAIDSPPRTYAAYSMAAALLWFFGSVLAFGVLVIATRDWSALDSAVDALIIPFVAGFIAQIVIAALSHLVPVVLGGGPAVSRLTARELDRGSVFRVIVINGGMLLYLFPLPGLVKIVLSFVVFAVLLSFVVFALRAVRIARRGVAEATDAGPQPQIRSRSGMVVTAAGALVLAVVVGVAIDPTAAGIGAARPDASVQETGHTTTVQMTMKDMRFSPDVVEVPAGDRLVIELSNLDADVHDLAVENGVASGRLAKGQHETVDVGIITTDLEGWCSIAPHRQMGMVFSIVVTGASASSSATPSASPDAEGGEHSGHGMSHGSGASAAADFDPMKVAPDGFEARDASLPAASAETVHRVALTVTEEEVEVAPGVTQLLWLYNGQAPGPTLRGRVGDRFIVTLSNDSEMGHSIDFHAGALAPDEPMRTIGPGESLEYAFTATRSGAWLYHCSTMPMSVHIANGMFGAVIIDPPDLAPVDREYVMVQSEFYLGAQGEIADAEKVLAKQPDMVAFNGYANQYRDRPLEARVGERVRVWVVDAGPNLFTSFHVVGGQFDTVFAESDYRLRDGGSTGTGGSQTLALGAAQGGFVELTFPEAGTYPFVTHIMADAEHGATGAFRVK</sequence>
<keyword evidence="8" id="KW-0677">Repeat</keyword>
<feature type="binding site" description="type 1 copper site" evidence="12">
    <location>
        <position position="855"/>
    </location>
    <ligand>
        <name>Cu cation</name>
        <dbReference type="ChEBI" id="CHEBI:23378"/>
        <label>1</label>
    </ligand>
</feature>
<evidence type="ECO:0000256" key="3">
    <source>
        <dbReference type="ARBA" id="ARBA00010609"/>
    </source>
</evidence>
<dbReference type="GO" id="GO:0050421">
    <property type="term" value="F:nitrite reductase (NO-forming) activity"/>
    <property type="evidence" value="ECO:0007669"/>
    <property type="project" value="UniProtKB-EC"/>
</dbReference>
<dbReference type="CDD" id="cd04208">
    <property type="entry name" value="CuRO_2_CuNIR"/>
    <property type="match status" value="1"/>
</dbReference>
<feature type="binding site" description="type 1 copper site" evidence="12">
    <location>
        <position position="661"/>
    </location>
    <ligand>
        <name>Cu cation</name>
        <dbReference type="ChEBI" id="CHEBI:23378"/>
        <label>1</label>
    </ligand>
</feature>
<feature type="region of interest" description="Disordered" evidence="13">
    <location>
        <begin position="549"/>
        <end position="581"/>
    </location>
</feature>
<comment type="subunit">
    <text evidence="4">Homotrimer.</text>
</comment>
<keyword evidence="7 12" id="KW-0479">Metal-binding</keyword>
<dbReference type="PANTHER" id="PTHR11709:SF394">
    <property type="entry name" value="FI03373P-RELATED"/>
    <property type="match status" value="1"/>
</dbReference>
<proteinExistence type="inferred from homology"/>
<feature type="transmembrane region" description="Helical" evidence="14">
    <location>
        <begin position="176"/>
        <end position="195"/>
    </location>
</feature>
<dbReference type="Proteomes" id="UP000317998">
    <property type="component" value="Unassembled WGS sequence"/>
</dbReference>
<feature type="transmembrane region" description="Helical" evidence="14">
    <location>
        <begin position="7"/>
        <end position="27"/>
    </location>
</feature>
<feature type="binding site" description="type 1 copper site" evidence="12">
    <location>
        <position position="666"/>
    </location>
    <ligand>
        <name>Cu cation</name>
        <dbReference type="ChEBI" id="CHEBI:23378"/>
        <label>1</label>
    </ligand>
</feature>
<feature type="compositionally biased region" description="Low complexity" evidence="13">
    <location>
        <begin position="549"/>
        <end position="560"/>
    </location>
</feature>
<feature type="binding site" description="type 1 copper site" evidence="12">
    <location>
        <position position="701"/>
    </location>
    <ligand>
        <name>Cu cation</name>
        <dbReference type="ChEBI" id="CHEBI:23378"/>
        <label>1</label>
    </ligand>
</feature>
<comment type="catalytic activity">
    <reaction evidence="11">
        <text>nitric oxide + Fe(III)-[cytochrome c] + H2O = Fe(II)-[cytochrome c] + nitrite + 2 H(+)</text>
        <dbReference type="Rhea" id="RHEA:15233"/>
        <dbReference type="Rhea" id="RHEA-COMP:10350"/>
        <dbReference type="Rhea" id="RHEA-COMP:14399"/>
        <dbReference type="ChEBI" id="CHEBI:15377"/>
        <dbReference type="ChEBI" id="CHEBI:15378"/>
        <dbReference type="ChEBI" id="CHEBI:16301"/>
        <dbReference type="ChEBI" id="CHEBI:16480"/>
        <dbReference type="ChEBI" id="CHEBI:29033"/>
        <dbReference type="ChEBI" id="CHEBI:29034"/>
        <dbReference type="EC" id="1.7.2.1"/>
    </reaction>
</comment>
<feature type="transmembrane region" description="Helical" evidence="14">
    <location>
        <begin position="233"/>
        <end position="253"/>
    </location>
</feature>
<dbReference type="InterPro" id="IPR045087">
    <property type="entry name" value="Cu-oxidase_fam"/>
</dbReference>
<evidence type="ECO:0000256" key="8">
    <source>
        <dbReference type="ARBA" id="ARBA00022737"/>
    </source>
</evidence>
<feature type="transmembrane region" description="Helical" evidence="14">
    <location>
        <begin position="302"/>
        <end position="334"/>
    </location>
</feature>
<evidence type="ECO:0000313" key="17">
    <source>
        <dbReference type="EMBL" id="TQL45053.1"/>
    </source>
</evidence>
<dbReference type="InterPro" id="IPR011707">
    <property type="entry name" value="Cu-oxidase-like_N"/>
</dbReference>
<feature type="transmembrane region" description="Helical" evidence="14">
    <location>
        <begin position="99"/>
        <end position="121"/>
    </location>
</feature>
<evidence type="ECO:0000256" key="6">
    <source>
        <dbReference type="ARBA" id="ARBA00017290"/>
    </source>
</evidence>
<feature type="transmembrane region" description="Helical" evidence="14">
    <location>
        <begin position="74"/>
        <end position="93"/>
    </location>
</feature>
<evidence type="ECO:0000256" key="10">
    <source>
        <dbReference type="ARBA" id="ARBA00023008"/>
    </source>
</evidence>
<dbReference type="EMBL" id="VFOM01000003">
    <property type="protein sequence ID" value="TQL45053.1"/>
    <property type="molecule type" value="Genomic_DNA"/>
</dbReference>
<evidence type="ECO:0000313" key="18">
    <source>
        <dbReference type="Proteomes" id="UP000317998"/>
    </source>
</evidence>
<evidence type="ECO:0000256" key="5">
    <source>
        <dbReference type="ARBA" id="ARBA00011882"/>
    </source>
</evidence>
<feature type="transmembrane region" description="Helical" evidence="14">
    <location>
        <begin position="346"/>
        <end position="364"/>
    </location>
</feature>
<dbReference type="EC" id="1.7.2.1" evidence="5"/>
<comment type="similarity">
    <text evidence="3">Belongs to the multicopper oxidase family.</text>
</comment>
<feature type="domain" description="EfeO-type cupredoxin-like" evidence="16">
    <location>
        <begin position="451"/>
        <end position="516"/>
    </location>
</feature>
<dbReference type="Pfam" id="PF13473">
    <property type="entry name" value="Cupredoxin_1"/>
    <property type="match status" value="1"/>
</dbReference>
<evidence type="ECO:0000256" key="7">
    <source>
        <dbReference type="ARBA" id="ARBA00022723"/>
    </source>
</evidence>
<evidence type="ECO:0000259" key="15">
    <source>
        <dbReference type="Pfam" id="PF07732"/>
    </source>
</evidence>
<evidence type="ECO:0000256" key="12">
    <source>
        <dbReference type="PIRSR" id="PIRSR601287-1"/>
    </source>
</evidence>
<dbReference type="Pfam" id="PF07732">
    <property type="entry name" value="Cu-oxidase_3"/>
    <property type="match status" value="1"/>
</dbReference>
<evidence type="ECO:0000256" key="13">
    <source>
        <dbReference type="SAM" id="MobiDB-lite"/>
    </source>
</evidence>
<dbReference type="InterPro" id="IPR008972">
    <property type="entry name" value="Cupredoxin"/>
</dbReference>
<feature type="binding site" description="type 1 copper site" evidence="12">
    <location>
        <position position="700"/>
    </location>
    <ligand>
        <name>Cu cation</name>
        <dbReference type="ChEBI" id="CHEBI:23378"/>
        <label>1</label>
    </ligand>
</feature>
<feature type="binding site" description="type 1 copper site" evidence="12">
    <location>
        <position position="714"/>
    </location>
    <ligand>
        <name>Cu cation</name>
        <dbReference type="ChEBI" id="CHEBI:23378"/>
        <label>1</label>
    </ligand>
</feature>
<keyword evidence="14" id="KW-0472">Membrane</keyword>
<dbReference type="OrthoDB" id="345021at2"/>
<comment type="caution">
    <text evidence="17">The sequence shown here is derived from an EMBL/GenBank/DDBJ whole genome shotgun (WGS) entry which is preliminary data.</text>
</comment>
<name>A0A542YAI3_9MICO</name>
<dbReference type="CDD" id="cd11020">
    <property type="entry name" value="CuRO_1_CuNIR"/>
    <property type="match status" value="1"/>
</dbReference>
<dbReference type="PANTHER" id="PTHR11709">
    <property type="entry name" value="MULTI-COPPER OXIDASE"/>
    <property type="match status" value="1"/>
</dbReference>
<evidence type="ECO:0000256" key="1">
    <source>
        <dbReference type="ARBA" id="ARBA00001960"/>
    </source>
</evidence>
<evidence type="ECO:0000256" key="9">
    <source>
        <dbReference type="ARBA" id="ARBA00023002"/>
    </source>
</evidence>
<evidence type="ECO:0000259" key="16">
    <source>
        <dbReference type="Pfam" id="PF13473"/>
    </source>
</evidence>
<keyword evidence="14" id="KW-1133">Transmembrane helix</keyword>
<dbReference type="AlphaFoldDB" id="A0A542YAI3"/>